<feature type="transmembrane region" description="Helical" evidence="5">
    <location>
        <begin position="6"/>
        <end position="22"/>
    </location>
</feature>
<dbReference type="AlphaFoldDB" id="A0A1M6R639"/>
<keyword evidence="7" id="KW-1185">Reference proteome</keyword>
<dbReference type="Pfam" id="PF02659">
    <property type="entry name" value="Mntp"/>
    <property type="match status" value="1"/>
</dbReference>
<evidence type="ECO:0000313" key="6">
    <source>
        <dbReference type="EMBL" id="SHK27896.1"/>
    </source>
</evidence>
<dbReference type="InterPro" id="IPR014205">
    <property type="entry name" value="Spore_YtaF"/>
</dbReference>
<keyword evidence="1" id="KW-1003">Cell membrane</keyword>
<gene>
    <name evidence="6" type="ORF">SAMN02745248_02213</name>
</gene>
<proteinExistence type="predicted"/>
<evidence type="ECO:0000256" key="5">
    <source>
        <dbReference type="SAM" id="Phobius"/>
    </source>
</evidence>
<feature type="transmembrane region" description="Helical" evidence="5">
    <location>
        <begin position="161"/>
        <end position="178"/>
    </location>
</feature>
<evidence type="ECO:0000256" key="1">
    <source>
        <dbReference type="ARBA" id="ARBA00022475"/>
    </source>
</evidence>
<dbReference type="OrthoDB" id="1650809at2"/>
<dbReference type="PANTHER" id="PTHR35529">
    <property type="entry name" value="MANGANESE EFFLUX PUMP MNTP-RELATED"/>
    <property type="match status" value="1"/>
</dbReference>
<dbReference type="STRING" id="1121331.SAMN02745248_02213"/>
<evidence type="ECO:0000256" key="3">
    <source>
        <dbReference type="ARBA" id="ARBA00022989"/>
    </source>
</evidence>
<evidence type="ECO:0000313" key="7">
    <source>
        <dbReference type="Proteomes" id="UP000183952"/>
    </source>
</evidence>
<dbReference type="InterPro" id="IPR003810">
    <property type="entry name" value="Mntp/YtaF"/>
</dbReference>
<keyword evidence="3 5" id="KW-1133">Transmembrane helix</keyword>
<protein>
    <submittedName>
        <fullName evidence="6">Putative sporulation protein YtaF</fullName>
    </submittedName>
</protein>
<feature type="transmembrane region" description="Helical" evidence="5">
    <location>
        <begin position="132"/>
        <end position="155"/>
    </location>
</feature>
<evidence type="ECO:0000256" key="4">
    <source>
        <dbReference type="ARBA" id="ARBA00023136"/>
    </source>
</evidence>
<dbReference type="NCBIfam" id="TIGR02840">
    <property type="entry name" value="spore_YtaF"/>
    <property type="match status" value="1"/>
</dbReference>
<dbReference type="EMBL" id="FRAD01000020">
    <property type="protein sequence ID" value="SHK27896.1"/>
    <property type="molecule type" value="Genomic_DNA"/>
</dbReference>
<dbReference type="RefSeq" id="WP_072904141.1">
    <property type="nucleotide sequence ID" value="NZ_FRAD01000020.1"/>
</dbReference>
<keyword evidence="4 5" id="KW-0472">Membrane</keyword>
<dbReference type="Proteomes" id="UP000183952">
    <property type="component" value="Unassembled WGS sequence"/>
</dbReference>
<feature type="transmembrane region" description="Helical" evidence="5">
    <location>
        <begin position="34"/>
        <end position="55"/>
    </location>
</feature>
<keyword evidence="2 5" id="KW-0812">Transmembrane</keyword>
<feature type="transmembrane region" description="Helical" evidence="5">
    <location>
        <begin position="61"/>
        <end position="81"/>
    </location>
</feature>
<evidence type="ECO:0000256" key="2">
    <source>
        <dbReference type="ARBA" id="ARBA00022692"/>
    </source>
</evidence>
<reference evidence="6 7" key="1">
    <citation type="submission" date="2016-11" db="EMBL/GenBank/DDBJ databases">
        <authorList>
            <person name="Jaros S."/>
            <person name="Januszkiewicz K."/>
            <person name="Wedrychowicz H."/>
        </authorList>
    </citation>
    <scope>NUCLEOTIDE SEQUENCE [LARGE SCALE GENOMIC DNA]</scope>
    <source>
        <strain evidence="6 7">DSM 3090</strain>
    </source>
</reference>
<name>A0A1M6R639_9CLOT</name>
<accession>A0A1M6R639</accession>
<dbReference type="PANTHER" id="PTHR35529:SF2">
    <property type="entry name" value="SPORULATION PROTEIN YTAF-RELATED"/>
    <property type="match status" value="1"/>
</dbReference>
<organism evidence="6 7">
    <name type="scientific">Hathewaya proteolytica DSM 3090</name>
    <dbReference type="NCBI Taxonomy" id="1121331"/>
    <lineage>
        <taxon>Bacteria</taxon>
        <taxon>Bacillati</taxon>
        <taxon>Bacillota</taxon>
        <taxon>Clostridia</taxon>
        <taxon>Eubacteriales</taxon>
        <taxon>Clostridiaceae</taxon>
        <taxon>Hathewaya</taxon>
    </lineage>
</organism>
<sequence>MLETFLLVLALSLDALVASIAYSTNKIKIPLKSICLMSLISSVILGIALSLGGFIKEFIPPNITTILSFIILLLLGIYYLFEGLIKNYLRKQQDQNKKVHLNFCNICVVLDIYLDETKADFNHSKNLNLKEAAYLATALSIDSLAVGVASSMAVINYWQTLLMSFAFNLIFIMTGTFIGKKIVEKSNLNLSWLSGALLIILAVKNLF</sequence>
<feature type="transmembrane region" description="Helical" evidence="5">
    <location>
        <begin position="190"/>
        <end position="206"/>
    </location>
</feature>